<dbReference type="InterPro" id="IPR036589">
    <property type="entry name" value="HCY_dom_sf"/>
</dbReference>
<keyword evidence="1 3" id="KW-0489">Methyltransferase</keyword>
<protein>
    <submittedName>
        <fullName evidence="5">Homocysteine S-methyltransferase</fullName>
    </submittedName>
</protein>
<dbReference type="PANTHER" id="PTHR11103">
    <property type="entry name" value="SLR1189 PROTEIN"/>
    <property type="match status" value="1"/>
</dbReference>
<evidence type="ECO:0000256" key="1">
    <source>
        <dbReference type="ARBA" id="ARBA00022603"/>
    </source>
</evidence>
<evidence type="ECO:0000313" key="5">
    <source>
        <dbReference type="EMBL" id="HFM99718.1"/>
    </source>
</evidence>
<dbReference type="EMBL" id="DSRU01000269">
    <property type="protein sequence ID" value="HFM99718.1"/>
    <property type="molecule type" value="Genomic_DNA"/>
</dbReference>
<dbReference type="PROSITE" id="PS50970">
    <property type="entry name" value="HCY"/>
    <property type="match status" value="1"/>
</dbReference>
<keyword evidence="3" id="KW-0479">Metal-binding</keyword>
<proteinExistence type="predicted"/>
<sequence>MAPYRNHLPQLSNALFLTDGGIETTLIFREGLDLPEFAAFDLLKSETGYEALLNYFRTYVTLAKTYQVGLILESVTWRANPDWVTKLGYSSDDLVEINQKAIAQLHNIRQASETAQTPMVISGCVGPRGDGYIPANAMTAQQAQAYHQTQINAFRDADADLVTALTMNYVEEAIGVTLAAQAANMPVVISFTVETDGCLPTGQTLKEAIAQVDAVTNNAPAYYMINCAHPTHFANILTPGEAWLERIRGVRANASTKSHAELNESETLDDGNPAELGHQYRALKAKLKSLNVLGGCCGTDDRHVEAICQACLPLFWAHLSNPSLLTTSSSVSL</sequence>
<feature type="binding site" evidence="3">
    <location>
        <position position="227"/>
    </location>
    <ligand>
        <name>Zn(2+)</name>
        <dbReference type="ChEBI" id="CHEBI:29105"/>
    </ligand>
</feature>
<accession>A0A7C3PIB6</accession>
<evidence type="ECO:0000259" key="4">
    <source>
        <dbReference type="PROSITE" id="PS50970"/>
    </source>
</evidence>
<keyword evidence="2 3" id="KW-0808">Transferase</keyword>
<dbReference type="SUPFAM" id="SSF82282">
    <property type="entry name" value="Homocysteine S-methyltransferase"/>
    <property type="match status" value="1"/>
</dbReference>
<dbReference type="AlphaFoldDB" id="A0A7C3PIB6"/>
<feature type="domain" description="Hcy-binding" evidence="4">
    <location>
        <begin position="4"/>
        <end position="311"/>
    </location>
</feature>
<organism evidence="5">
    <name type="scientific">Oscillatoriales cyanobacterium SpSt-418</name>
    <dbReference type="NCBI Taxonomy" id="2282169"/>
    <lineage>
        <taxon>Bacteria</taxon>
        <taxon>Bacillati</taxon>
        <taxon>Cyanobacteriota</taxon>
        <taxon>Cyanophyceae</taxon>
        <taxon>Oscillatoriophycideae</taxon>
        <taxon>Oscillatoriales</taxon>
    </lineage>
</organism>
<keyword evidence="3" id="KW-0862">Zinc</keyword>
<reference evidence="5" key="1">
    <citation type="journal article" date="2020" name="mSystems">
        <title>Genome- and Community-Level Interaction Insights into Carbon Utilization and Element Cycling Functions of Hydrothermarchaeota in Hydrothermal Sediment.</title>
        <authorList>
            <person name="Zhou Z."/>
            <person name="Liu Y."/>
            <person name="Xu W."/>
            <person name="Pan J."/>
            <person name="Luo Z.H."/>
            <person name="Li M."/>
        </authorList>
    </citation>
    <scope>NUCLEOTIDE SEQUENCE [LARGE SCALE GENOMIC DNA]</scope>
    <source>
        <strain evidence="5">SpSt-418</strain>
    </source>
</reference>
<dbReference type="PANTHER" id="PTHR11103:SF18">
    <property type="entry name" value="SLR1189 PROTEIN"/>
    <property type="match status" value="1"/>
</dbReference>
<comment type="caution">
    <text evidence="5">The sequence shown here is derived from an EMBL/GenBank/DDBJ whole genome shotgun (WGS) entry which is preliminary data.</text>
</comment>
<name>A0A7C3PIB6_9CYAN</name>
<dbReference type="Gene3D" id="3.20.20.330">
    <property type="entry name" value="Homocysteine-binding-like domain"/>
    <property type="match status" value="1"/>
</dbReference>
<evidence type="ECO:0000256" key="3">
    <source>
        <dbReference type="PROSITE-ProRule" id="PRU00333"/>
    </source>
</evidence>
<gene>
    <name evidence="5" type="ORF">ENR64_18580</name>
</gene>
<dbReference type="GO" id="GO:0032259">
    <property type="term" value="P:methylation"/>
    <property type="evidence" value="ECO:0007669"/>
    <property type="project" value="UniProtKB-KW"/>
</dbReference>
<dbReference type="InterPro" id="IPR003726">
    <property type="entry name" value="HCY_dom"/>
</dbReference>
<feature type="binding site" evidence="3">
    <location>
        <position position="296"/>
    </location>
    <ligand>
        <name>Zn(2+)</name>
        <dbReference type="ChEBI" id="CHEBI:29105"/>
    </ligand>
</feature>
<dbReference type="GO" id="GO:0046872">
    <property type="term" value="F:metal ion binding"/>
    <property type="evidence" value="ECO:0007669"/>
    <property type="project" value="UniProtKB-KW"/>
</dbReference>
<dbReference type="GO" id="GO:0008168">
    <property type="term" value="F:methyltransferase activity"/>
    <property type="evidence" value="ECO:0007669"/>
    <property type="project" value="UniProtKB-UniRule"/>
</dbReference>
<evidence type="ECO:0000256" key="2">
    <source>
        <dbReference type="ARBA" id="ARBA00022679"/>
    </source>
</evidence>
<feature type="binding site" evidence="3">
    <location>
        <position position="297"/>
    </location>
    <ligand>
        <name>Zn(2+)</name>
        <dbReference type="ChEBI" id="CHEBI:29105"/>
    </ligand>
</feature>
<comment type="cofactor">
    <cofactor evidence="3">
        <name>Zn(2+)</name>
        <dbReference type="ChEBI" id="CHEBI:29105"/>
    </cofactor>
</comment>
<dbReference type="Pfam" id="PF02574">
    <property type="entry name" value="S-methyl_trans"/>
    <property type="match status" value="1"/>
</dbReference>